<dbReference type="AlphaFoldDB" id="A0A6A6RSC5"/>
<sequence>MSRAGQSLLTKRFLKDLYADPGYGDNWFNSGKFNPLARNVRTHAVMSGNTHNCKTCTKKVMTKECWDNAHYVFCPCWEDHKEQRVRCAERYLLESGGCIKHPRVSNRPAQYLYTMAKGIELPDGVLDDDKKQVEEPRLDPKAQFQRDQEVLNERILNLEASGKAVTQEYTDKYWEGIRLNKEKLENELKIATKQAREAHRDDANGRSVRFASTKLQPGKSVYTRKKKGGSKNDSIPESAVENKRSYAPKSRHAIAKAPMERSVIQEEPEPAAPSADERITGLLGLVDKRERDREDKDKKKKRHLHR</sequence>
<proteinExistence type="predicted"/>
<evidence type="ECO:0000313" key="2">
    <source>
        <dbReference type="EMBL" id="KAF2638260.1"/>
    </source>
</evidence>
<feature type="compositionally biased region" description="Basic and acidic residues" evidence="1">
    <location>
        <begin position="195"/>
        <end position="204"/>
    </location>
</feature>
<reference evidence="2" key="1">
    <citation type="journal article" date="2020" name="Stud. Mycol.">
        <title>101 Dothideomycetes genomes: a test case for predicting lifestyles and emergence of pathogens.</title>
        <authorList>
            <person name="Haridas S."/>
            <person name="Albert R."/>
            <person name="Binder M."/>
            <person name="Bloem J."/>
            <person name="Labutti K."/>
            <person name="Salamov A."/>
            <person name="Andreopoulos B."/>
            <person name="Baker S."/>
            <person name="Barry K."/>
            <person name="Bills G."/>
            <person name="Bluhm B."/>
            <person name="Cannon C."/>
            <person name="Castanera R."/>
            <person name="Culley D."/>
            <person name="Daum C."/>
            <person name="Ezra D."/>
            <person name="Gonzalez J."/>
            <person name="Henrissat B."/>
            <person name="Kuo A."/>
            <person name="Liang C."/>
            <person name="Lipzen A."/>
            <person name="Lutzoni F."/>
            <person name="Magnuson J."/>
            <person name="Mondo S."/>
            <person name="Nolan M."/>
            <person name="Ohm R."/>
            <person name="Pangilinan J."/>
            <person name="Park H.-J."/>
            <person name="Ramirez L."/>
            <person name="Alfaro M."/>
            <person name="Sun H."/>
            <person name="Tritt A."/>
            <person name="Yoshinaga Y."/>
            <person name="Zwiers L.-H."/>
            <person name="Turgeon B."/>
            <person name="Goodwin S."/>
            <person name="Spatafora J."/>
            <person name="Crous P."/>
            <person name="Grigoriev I."/>
        </authorList>
    </citation>
    <scope>NUCLEOTIDE SEQUENCE</scope>
    <source>
        <strain evidence="2">CBS 473.64</strain>
    </source>
</reference>
<keyword evidence="3" id="KW-1185">Reference proteome</keyword>
<dbReference type="Proteomes" id="UP000799753">
    <property type="component" value="Unassembled WGS sequence"/>
</dbReference>
<gene>
    <name evidence="2" type="ORF">P280DRAFT_520281</name>
</gene>
<feature type="region of interest" description="Disordered" evidence="1">
    <location>
        <begin position="195"/>
        <end position="306"/>
    </location>
</feature>
<protein>
    <submittedName>
        <fullName evidence="2">Uncharacterized protein</fullName>
    </submittedName>
</protein>
<accession>A0A6A6RSC5</accession>
<evidence type="ECO:0000256" key="1">
    <source>
        <dbReference type="SAM" id="MobiDB-lite"/>
    </source>
</evidence>
<dbReference type="EMBL" id="MU006790">
    <property type="protein sequence ID" value="KAF2638260.1"/>
    <property type="molecule type" value="Genomic_DNA"/>
</dbReference>
<evidence type="ECO:0000313" key="3">
    <source>
        <dbReference type="Proteomes" id="UP000799753"/>
    </source>
</evidence>
<feature type="compositionally biased region" description="Basic and acidic residues" evidence="1">
    <location>
        <begin position="286"/>
        <end position="297"/>
    </location>
</feature>
<dbReference type="OrthoDB" id="3788615at2759"/>
<organism evidence="2 3">
    <name type="scientific">Massarina eburnea CBS 473.64</name>
    <dbReference type="NCBI Taxonomy" id="1395130"/>
    <lineage>
        <taxon>Eukaryota</taxon>
        <taxon>Fungi</taxon>
        <taxon>Dikarya</taxon>
        <taxon>Ascomycota</taxon>
        <taxon>Pezizomycotina</taxon>
        <taxon>Dothideomycetes</taxon>
        <taxon>Pleosporomycetidae</taxon>
        <taxon>Pleosporales</taxon>
        <taxon>Massarineae</taxon>
        <taxon>Massarinaceae</taxon>
        <taxon>Massarina</taxon>
    </lineage>
</organism>
<name>A0A6A6RSC5_9PLEO</name>